<evidence type="ECO:0000313" key="3">
    <source>
        <dbReference type="Proteomes" id="UP000794436"/>
    </source>
</evidence>
<dbReference type="SUPFAM" id="SSF81383">
    <property type="entry name" value="F-box domain"/>
    <property type="match status" value="1"/>
</dbReference>
<evidence type="ECO:0000259" key="1">
    <source>
        <dbReference type="Pfam" id="PF00622"/>
    </source>
</evidence>
<name>A0A8K1C3W1_PYTOL</name>
<dbReference type="InterPro" id="IPR003877">
    <property type="entry name" value="SPRY_dom"/>
</dbReference>
<dbReference type="CDD" id="cd12885">
    <property type="entry name" value="SPRY_RanBP_like"/>
    <property type="match status" value="1"/>
</dbReference>
<evidence type="ECO:0000313" key="2">
    <source>
        <dbReference type="EMBL" id="TMW55868.1"/>
    </source>
</evidence>
<dbReference type="OrthoDB" id="258495at2759"/>
<dbReference type="Proteomes" id="UP000794436">
    <property type="component" value="Unassembled WGS sequence"/>
</dbReference>
<organism evidence="2 3">
    <name type="scientific">Pythium oligandrum</name>
    <name type="common">Mycoparasitic fungus</name>
    <dbReference type="NCBI Taxonomy" id="41045"/>
    <lineage>
        <taxon>Eukaryota</taxon>
        <taxon>Sar</taxon>
        <taxon>Stramenopiles</taxon>
        <taxon>Oomycota</taxon>
        <taxon>Peronosporomycetes</taxon>
        <taxon>Pythiales</taxon>
        <taxon>Pythiaceae</taxon>
        <taxon>Pythium</taxon>
    </lineage>
</organism>
<reference evidence="2" key="1">
    <citation type="submission" date="2019-03" db="EMBL/GenBank/DDBJ databases">
        <title>Long read genome sequence of the mycoparasitic Pythium oligandrum ATCC 38472 isolated from sugarbeet rhizosphere.</title>
        <authorList>
            <person name="Gaulin E."/>
        </authorList>
    </citation>
    <scope>NUCLEOTIDE SEQUENCE</scope>
    <source>
        <strain evidence="2">ATCC 38472_TT</strain>
    </source>
</reference>
<dbReference type="Gene3D" id="2.60.120.920">
    <property type="match status" value="1"/>
</dbReference>
<keyword evidence="3" id="KW-1185">Reference proteome</keyword>
<proteinExistence type="predicted"/>
<protein>
    <recommendedName>
        <fullName evidence="1">SPRY domain-containing protein</fullName>
    </recommendedName>
</protein>
<comment type="caution">
    <text evidence="2">The sequence shown here is derived from an EMBL/GenBank/DDBJ whole genome shotgun (WGS) entry which is preliminary data.</text>
</comment>
<accession>A0A8K1C3W1</accession>
<dbReference type="PANTHER" id="PTHR12864">
    <property type="entry name" value="RAN BINDING PROTEIN 9-RELATED"/>
    <property type="match status" value="1"/>
</dbReference>
<dbReference type="InterPro" id="IPR050618">
    <property type="entry name" value="Ubq-SigPath_Reg"/>
</dbReference>
<dbReference type="Pfam" id="PF00622">
    <property type="entry name" value="SPRY"/>
    <property type="match status" value="1"/>
</dbReference>
<dbReference type="SUPFAM" id="SSF49899">
    <property type="entry name" value="Concanavalin A-like lectins/glucanases"/>
    <property type="match status" value="1"/>
</dbReference>
<gene>
    <name evidence="2" type="ORF">Poli38472_008516</name>
</gene>
<dbReference type="EMBL" id="SPLM01000146">
    <property type="protein sequence ID" value="TMW55868.1"/>
    <property type="molecule type" value="Genomic_DNA"/>
</dbReference>
<feature type="domain" description="SPRY" evidence="1">
    <location>
        <begin position="255"/>
        <end position="388"/>
    </location>
</feature>
<dbReference type="InterPro" id="IPR043136">
    <property type="entry name" value="B30.2/SPRY_sf"/>
</dbReference>
<dbReference type="InterPro" id="IPR013320">
    <property type="entry name" value="ConA-like_dom_sf"/>
</dbReference>
<sequence>MVAASTMAAAATISPCSNKLRTYIVLNRKSSLGRLASFTDVLDDPMAKNEIPDECIAYESYAAVASRFHPSSPQRELRWSDLNRPRLHLASFLSQSNKKPLSQKARKRQVRRAQSSGNQNEHLVVHALELCFEFLDISDLARATAVCIEFRDVVMGSSRLLLGLYARKWSNKEYMAPKYYGADFSSALAMYQGRRKNFEYELSTRSQITKLSNGTYEVYNDSLLRSFAHGAIDSIRGVNPLPALSCALALQKRVSYFEVTMKGCGSVGMVSLSEPASCKAYGYGSDEHLGWKGVSFGYHGNDGDFVYNDGSAKYGGEWKPFGPSWGGMNTQSADGASVYTIGCGLNMATRELFFTLNGKLIGVAPVTVPVGDYAAAVSLHEFHDKAIVNAGSAPFQFDVEGYCASL</sequence>
<dbReference type="AlphaFoldDB" id="A0A8K1C3W1"/>
<dbReference type="InterPro" id="IPR036047">
    <property type="entry name" value="F-box-like_dom_sf"/>
</dbReference>
<dbReference type="InterPro" id="IPR044736">
    <property type="entry name" value="Gid1/RanBPM/SPLA_SPRY"/>
</dbReference>